<reference evidence="2 3" key="1">
    <citation type="submission" date="2019-03" db="EMBL/GenBank/DDBJ databases">
        <title>First draft genome of Liparis tanakae, snailfish: a comprehensive survey of snailfish specific genes.</title>
        <authorList>
            <person name="Kim W."/>
            <person name="Song I."/>
            <person name="Jeong J.-H."/>
            <person name="Kim D."/>
            <person name="Kim S."/>
            <person name="Ryu S."/>
            <person name="Song J.Y."/>
            <person name="Lee S.K."/>
        </authorList>
    </citation>
    <scope>NUCLEOTIDE SEQUENCE [LARGE SCALE GENOMIC DNA]</scope>
    <source>
        <tissue evidence="2">Muscle</tissue>
    </source>
</reference>
<keyword evidence="3" id="KW-1185">Reference proteome</keyword>
<organism evidence="2 3">
    <name type="scientific">Liparis tanakae</name>
    <name type="common">Tanaka's snailfish</name>
    <dbReference type="NCBI Taxonomy" id="230148"/>
    <lineage>
        <taxon>Eukaryota</taxon>
        <taxon>Metazoa</taxon>
        <taxon>Chordata</taxon>
        <taxon>Craniata</taxon>
        <taxon>Vertebrata</taxon>
        <taxon>Euteleostomi</taxon>
        <taxon>Actinopterygii</taxon>
        <taxon>Neopterygii</taxon>
        <taxon>Teleostei</taxon>
        <taxon>Neoteleostei</taxon>
        <taxon>Acanthomorphata</taxon>
        <taxon>Eupercaria</taxon>
        <taxon>Perciformes</taxon>
        <taxon>Cottioidei</taxon>
        <taxon>Cottales</taxon>
        <taxon>Liparidae</taxon>
        <taxon>Liparis</taxon>
    </lineage>
</organism>
<dbReference type="Proteomes" id="UP000314294">
    <property type="component" value="Unassembled WGS sequence"/>
</dbReference>
<evidence type="ECO:0000313" key="3">
    <source>
        <dbReference type="Proteomes" id="UP000314294"/>
    </source>
</evidence>
<accession>A0A4Z2EMS6</accession>
<feature type="transmembrane region" description="Helical" evidence="1">
    <location>
        <begin position="62"/>
        <end position="79"/>
    </location>
</feature>
<name>A0A4Z2EMS6_9TELE</name>
<comment type="caution">
    <text evidence="2">The sequence shown here is derived from an EMBL/GenBank/DDBJ whole genome shotgun (WGS) entry which is preliminary data.</text>
</comment>
<dbReference type="EMBL" id="SRLO01004881">
    <property type="protein sequence ID" value="TNN30075.1"/>
    <property type="molecule type" value="Genomic_DNA"/>
</dbReference>
<gene>
    <name evidence="2" type="ORF">EYF80_059775</name>
</gene>
<keyword evidence="1" id="KW-0812">Transmembrane</keyword>
<dbReference type="AlphaFoldDB" id="A0A4Z2EMS6"/>
<evidence type="ECO:0000313" key="2">
    <source>
        <dbReference type="EMBL" id="TNN30075.1"/>
    </source>
</evidence>
<sequence>MCPSQSSITLSSFRSLQDGNAASASQLSAISRLDSVFRGRRCLFRGRRAADKINGRRLDTPHHAVLILILIFIFITRGAEHPQILSHK</sequence>
<proteinExistence type="predicted"/>
<keyword evidence="1" id="KW-0472">Membrane</keyword>
<keyword evidence="1" id="KW-1133">Transmembrane helix</keyword>
<evidence type="ECO:0000256" key="1">
    <source>
        <dbReference type="SAM" id="Phobius"/>
    </source>
</evidence>
<protein>
    <submittedName>
        <fullName evidence="2">Uncharacterized protein</fullName>
    </submittedName>
</protein>